<dbReference type="Proteomes" id="UP000004810">
    <property type="component" value="Unassembled WGS sequence"/>
</dbReference>
<organism evidence="1 2">
    <name type="scientific">Wuchereria bancrofti</name>
    <dbReference type="NCBI Taxonomy" id="6293"/>
    <lineage>
        <taxon>Eukaryota</taxon>
        <taxon>Metazoa</taxon>
        <taxon>Ecdysozoa</taxon>
        <taxon>Nematoda</taxon>
        <taxon>Chromadorea</taxon>
        <taxon>Rhabditida</taxon>
        <taxon>Spirurina</taxon>
        <taxon>Spiruromorpha</taxon>
        <taxon>Filarioidea</taxon>
        <taxon>Onchocercidae</taxon>
        <taxon>Wuchereria</taxon>
    </lineage>
</organism>
<accession>J9E9K3</accession>
<evidence type="ECO:0000313" key="1">
    <source>
        <dbReference type="EMBL" id="EJW72029.1"/>
    </source>
</evidence>
<comment type="caution">
    <text evidence="1">The sequence shown here is derived from an EMBL/GenBank/DDBJ whole genome shotgun (WGS) entry which is preliminary data.</text>
</comment>
<reference evidence="2" key="1">
    <citation type="submission" date="2012-08" db="EMBL/GenBank/DDBJ databases">
        <title>The Genome Sequence of Wuchereria bancrofti.</title>
        <authorList>
            <person name="Nutman T.B."/>
            <person name="Fink D.L."/>
            <person name="Russ C."/>
            <person name="Young S."/>
            <person name="Zeng Q."/>
            <person name="Koehrsen M."/>
            <person name="Alvarado L."/>
            <person name="Berlin A."/>
            <person name="Chapman S.B."/>
            <person name="Chen Z."/>
            <person name="Freedman E."/>
            <person name="Gellesch M."/>
            <person name="Goldberg J."/>
            <person name="Griggs A."/>
            <person name="Gujja S."/>
            <person name="Heilman E.R."/>
            <person name="Heiman D."/>
            <person name="Hepburn T."/>
            <person name="Howarth C."/>
            <person name="Jen D."/>
            <person name="Larson L."/>
            <person name="Lewis B."/>
            <person name="Mehta T."/>
            <person name="Park D."/>
            <person name="Pearson M."/>
            <person name="Roberts A."/>
            <person name="Saif S."/>
            <person name="Shea T."/>
            <person name="Shenoy N."/>
            <person name="Sisk P."/>
            <person name="Stolte C."/>
            <person name="Sykes S."/>
            <person name="Walk T."/>
            <person name="White J."/>
            <person name="Yandava C."/>
            <person name="Haas B."/>
            <person name="Henn M.R."/>
            <person name="Nusbaum C."/>
            <person name="Birren B."/>
        </authorList>
    </citation>
    <scope>NUCLEOTIDE SEQUENCE [LARGE SCALE GENOMIC DNA]</scope>
    <source>
        <strain evidence="2">NA</strain>
    </source>
</reference>
<protein>
    <submittedName>
        <fullName evidence="1">Uncharacterized protein</fullName>
    </submittedName>
</protein>
<proteinExistence type="predicted"/>
<sequence length="107" mass="12170">FDSMLSYEYQITPSFTTAELTKFVAHWKLIIVGLSVQQFIVLKMEIVRGGTIAIPIEVTQGPAPSNQALFHYNPHIRLPEGFHLLQLGMSEKPERYHNISKEICSNL</sequence>
<gene>
    <name evidence="1" type="ORF">WUBG_17064</name>
</gene>
<dbReference type="AlphaFoldDB" id="J9E9K3"/>
<name>J9E9K3_WUCBA</name>
<dbReference type="EMBL" id="ADBV01017126">
    <property type="protein sequence ID" value="EJW72029.1"/>
    <property type="molecule type" value="Genomic_DNA"/>
</dbReference>
<evidence type="ECO:0000313" key="2">
    <source>
        <dbReference type="Proteomes" id="UP000004810"/>
    </source>
</evidence>
<feature type="non-terminal residue" evidence="1">
    <location>
        <position position="1"/>
    </location>
</feature>